<keyword evidence="2" id="KW-1185">Reference proteome</keyword>
<protein>
    <submittedName>
        <fullName evidence="1">Uncharacterized protein</fullName>
    </submittedName>
</protein>
<dbReference type="Proteomes" id="UP001159364">
    <property type="component" value="Linkage Group LG03"/>
</dbReference>
<evidence type="ECO:0000313" key="2">
    <source>
        <dbReference type="Proteomes" id="UP001159364"/>
    </source>
</evidence>
<dbReference type="EMBL" id="JAIWQS010000003">
    <property type="protein sequence ID" value="KAJ8769130.1"/>
    <property type="molecule type" value="Genomic_DNA"/>
</dbReference>
<accession>A0AAV8TSA8</accession>
<sequence>MNPSISRNRRAPQCHNCVICGYAYHISTVMHSLKQIRINILSAETYVVLMMADSFSSLVMAVVTPWRQSFGKLRLCALKFRSLRTNLT</sequence>
<reference evidence="1 2" key="1">
    <citation type="submission" date="2021-09" db="EMBL/GenBank/DDBJ databases">
        <title>Genomic insights and catalytic innovation underlie evolution of tropane alkaloids biosynthesis.</title>
        <authorList>
            <person name="Wang Y.-J."/>
            <person name="Tian T."/>
            <person name="Huang J.-P."/>
            <person name="Huang S.-X."/>
        </authorList>
    </citation>
    <scope>NUCLEOTIDE SEQUENCE [LARGE SCALE GENOMIC DNA]</scope>
    <source>
        <strain evidence="1">KIB-2018</strain>
        <tissue evidence="1">Leaf</tissue>
    </source>
</reference>
<dbReference type="AlphaFoldDB" id="A0AAV8TSA8"/>
<evidence type="ECO:0000313" key="1">
    <source>
        <dbReference type="EMBL" id="KAJ8769130.1"/>
    </source>
</evidence>
<organism evidence="1 2">
    <name type="scientific">Erythroxylum novogranatense</name>
    <dbReference type="NCBI Taxonomy" id="1862640"/>
    <lineage>
        <taxon>Eukaryota</taxon>
        <taxon>Viridiplantae</taxon>
        <taxon>Streptophyta</taxon>
        <taxon>Embryophyta</taxon>
        <taxon>Tracheophyta</taxon>
        <taxon>Spermatophyta</taxon>
        <taxon>Magnoliopsida</taxon>
        <taxon>eudicotyledons</taxon>
        <taxon>Gunneridae</taxon>
        <taxon>Pentapetalae</taxon>
        <taxon>rosids</taxon>
        <taxon>fabids</taxon>
        <taxon>Malpighiales</taxon>
        <taxon>Erythroxylaceae</taxon>
        <taxon>Erythroxylum</taxon>
    </lineage>
</organism>
<name>A0AAV8TSA8_9ROSI</name>
<proteinExistence type="predicted"/>
<gene>
    <name evidence="1" type="ORF">K2173_000905</name>
</gene>
<comment type="caution">
    <text evidence="1">The sequence shown here is derived from an EMBL/GenBank/DDBJ whole genome shotgun (WGS) entry which is preliminary data.</text>
</comment>